<evidence type="ECO:0000256" key="2">
    <source>
        <dbReference type="ARBA" id="ARBA00023015"/>
    </source>
</evidence>
<evidence type="ECO:0000259" key="7">
    <source>
        <dbReference type="Pfam" id="PF08281"/>
    </source>
</evidence>
<comment type="similarity">
    <text evidence="1">Belongs to the sigma-70 factor family. ECF subfamily.</text>
</comment>
<evidence type="ECO:0000313" key="8">
    <source>
        <dbReference type="EMBL" id="KZS46869.1"/>
    </source>
</evidence>
<protein>
    <submittedName>
        <fullName evidence="8">RNA polymerase</fullName>
    </submittedName>
</protein>
<dbReference type="GO" id="GO:0003677">
    <property type="term" value="F:DNA binding"/>
    <property type="evidence" value="ECO:0007669"/>
    <property type="project" value="UniProtKB-KW"/>
</dbReference>
<proteinExistence type="inferred from homology"/>
<keyword evidence="5" id="KW-0804">Transcription</keyword>
<organism evidence="8 9">
    <name type="scientific">Paenibacillus glucanolyticus</name>
    <dbReference type="NCBI Taxonomy" id="59843"/>
    <lineage>
        <taxon>Bacteria</taxon>
        <taxon>Bacillati</taxon>
        <taxon>Bacillota</taxon>
        <taxon>Bacilli</taxon>
        <taxon>Bacillales</taxon>
        <taxon>Paenibacillaceae</taxon>
        <taxon>Paenibacillus</taxon>
    </lineage>
</organism>
<evidence type="ECO:0000256" key="4">
    <source>
        <dbReference type="ARBA" id="ARBA00023125"/>
    </source>
</evidence>
<dbReference type="PANTHER" id="PTHR43133:SF8">
    <property type="entry name" value="RNA POLYMERASE SIGMA FACTOR HI_1459-RELATED"/>
    <property type="match status" value="1"/>
</dbReference>
<evidence type="ECO:0000256" key="1">
    <source>
        <dbReference type="ARBA" id="ARBA00010641"/>
    </source>
</evidence>
<dbReference type="OrthoDB" id="2381154at2"/>
<keyword evidence="9" id="KW-1185">Reference proteome</keyword>
<dbReference type="InterPro" id="IPR036388">
    <property type="entry name" value="WH-like_DNA-bd_sf"/>
</dbReference>
<accession>A0A163JY92</accession>
<dbReference type="InterPro" id="IPR014284">
    <property type="entry name" value="RNA_pol_sigma-70_dom"/>
</dbReference>
<dbReference type="RefSeq" id="WP_063478541.1">
    <property type="nucleotide sequence ID" value="NZ_CP147845.1"/>
</dbReference>
<keyword evidence="2" id="KW-0805">Transcription regulation</keyword>
<dbReference type="PANTHER" id="PTHR43133">
    <property type="entry name" value="RNA POLYMERASE ECF-TYPE SIGMA FACTO"/>
    <property type="match status" value="1"/>
</dbReference>
<keyword evidence="4" id="KW-0238">DNA-binding</keyword>
<dbReference type="GO" id="GO:0016987">
    <property type="term" value="F:sigma factor activity"/>
    <property type="evidence" value="ECO:0007669"/>
    <property type="project" value="UniProtKB-KW"/>
</dbReference>
<dbReference type="AlphaFoldDB" id="A0A163JY92"/>
<dbReference type="GeneID" id="97557772"/>
<dbReference type="SUPFAM" id="SSF88946">
    <property type="entry name" value="Sigma2 domain of RNA polymerase sigma factors"/>
    <property type="match status" value="1"/>
</dbReference>
<dbReference type="NCBIfam" id="TIGR02937">
    <property type="entry name" value="sigma70-ECF"/>
    <property type="match status" value="1"/>
</dbReference>
<gene>
    <name evidence="8" type="ORF">AWU65_13520</name>
</gene>
<dbReference type="EMBL" id="LWMH01000001">
    <property type="protein sequence ID" value="KZS46869.1"/>
    <property type="molecule type" value="Genomic_DNA"/>
</dbReference>
<feature type="domain" description="RNA polymerase sigma-70 region 2" evidence="6">
    <location>
        <begin position="9"/>
        <end position="75"/>
    </location>
</feature>
<feature type="domain" description="RNA polymerase sigma factor 70 region 4 type 2" evidence="7">
    <location>
        <begin position="100"/>
        <end position="151"/>
    </location>
</feature>
<dbReference type="STRING" id="59843.A3958_13105"/>
<keyword evidence="3" id="KW-0731">Sigma factor</keyword>
<dbReference type="SUPFAM" id="SSF88659">
    <property type="entry name" value="Sigma3 and sigma4 domains of RNA polymerase sigma factors"/>
    <property type="match status" value="1"/>
</dbReference>
<sequence length="250" mass="28677">MSSPFSEAISSYLPDLRRYCMQLASGSKWDAEDIEQESLIKIHKALEQSPDRPITKAYLYRIARNTWIDSYRKHTGKPVLLPDAGNDREYHESRFLVRETLELLAAQLTAHQTVLIILIDIFSYTAREAAQLIQSTEGAVKEALKRARKRLKGIRANGEIHGYALPSERNQESRDTLEWMESLIRGFQSANPYAIANAYLSMQSRRIQLQRVQRAGERLLFTFRDPDGHLLTMTTEIFWDPVSYAPSSSV</sequence>
<evidence type="ECO:0000256" key="3">
    <source>
        <dbReference type="ARBA" id="ARBA00023082"/>
    </source>
</evidence>
<dbReference type="GO" id="GO:0006352">
    <property type="term" value="P:DNA-templated transcription initiation"/>
    <property type="evidence" value="ECO:0007669"/>
    <property type="project" value="InterPro"/>
</dbReference>
<dbReference type="Proteomes" id="UP000076796">
    <property type="component" value="Unassembled WGS sequence"/>
</dbReference>
<dbReference type="InterPro" id="IPR013324">
    <property type="entry name" value="RNA_pol_sigma_r3/r4-like"/>
</dbReference>
<dbReference type="InterPro" id="IPR013325">
    <property type="entry name" value="RNA_pol_sigma_r2"/>
</dbReference>
<evidence type="ECO:0000259" key="6">
    <source>
        <dbReference type="Pfam" id="PF04542"/>
    </source>
</evidence>
<name>A0A163JY92_9BACL</name>
<dbReference type="InterPro" id="IPR007627">
    <property type="entry name" value="RNA_pol_sigma70_r2"/>
</dbReference>
<dbReference type="Pfam" id="PF08281">
    <property type="entry name" value="Sigma70_r4_2"/>
    <property type="match status" value="1"/>
</dbReference>
<dbReference type="Gene3D" id="1.10.10.10">
    <property type="entry name" value="Winged helix-like DNA-binding domain superfamily/Winged helix DNA-binding domain"/>
    <property type="match status" value="1"/>
</dbReference>
<dbReference type="InterPro" id="IPR013249">
    <property type="entry name" value="RNA_pol_sigma70_r4_t2"/>
</dbReference>
<reference evidence="8" key="1">
    <citation type="journal article" date="2016" name="Genome Announc.">
        <title>Draft genomes of two strains of Paenibacillus glucanolyticus with capability to degrade lignocellulose.</title>
        <authorList>
            <person name="Mathews S.L."/>
            <person name="Pawlak J."/>
            <person name="Grunden A.M."/>
        </authorList>
    </citation>
    <scope>NUCLEOTIDE SEQUENCE [LARGE SCALE GENOMIC DNA]</scope>
    <source>
        <strain evidence="8">SLM1</strain>
    </source>
</reference>
<dbReference type="Pfam" id="PF04542">
    <property type="entry name" value="Sigma70_r2"/>
    <property type="match status" value="1"/>
</dbReference>
<evidence type="ECO:0000313" key="9">
    <source>
        <dbReference type="Proteomes" id="UP000076796"/>
    </source>
</evidence>
<dbReference type="Gene3D" id="1.10.1740.10">
    <property type="match status" value="1"/>
</dbReference>
<dbReference type="InterPro" id="IPR039425">
    <property type="entry name" value="RNA_pol_sigma-70-like"/>
</dbReference>
<evidence type="ECO:0000256" key="5">
    <source>
        <dbReference type="ARBA" id="ARBA00023163"/>
    </source>
</evidence>
<comment type="caution">
    <text evidence="8">The sequence shown here is derived from an EMBL/GenBank/DDBJ whole genome shotgun (WGS) entry which is preliminary data.</text>
</comment>